<dbReference type="AlphaFoldDB" id="A0A398AVA2"/>
<proteinExistence type="inferred from homology"/>
<evidence type="ECO:0000256" key="1">
    <source>
        <dbReference type="ARBA" id="ARBA00004401"/>
    </source>
</evidence>
<dbReference type="InterPro" id="IPR004474">
    <property type="entry name" value="LytR_CpsA_psr"/>
</dbReference>
<dbReference type="GO" id="GO:0005886">
    <property type="term" value="C:plasma membrane"/>
    <property type="evidence" value="ECO:0007669"/>
    <property type="project" value="UniProtKB-SubCell"/>
</dbReference>
<evidence type="ECO:0000313" key="14">
    <source>
        <dbReference type="Proteomes" id="UP000266016"/>
    </source>
</evidence>
<evidence type="ECO:0000256" key="8">
    <source>
        <dbReference type="ARBA" id="ARBA00023136"/>
    </source>
</evidence>
<dbReference type="Pfam" id="PF03816">
    <property type="entry name" value="LytR_cpsA_psr"/>
    <property type="match status" value="1"/>
</dbReference>
<keyword evidence="6" id="KW-1133">Transmembrane helix</keyword>
<keyword evidence="3" id="KW-1003">Cell membrane</keyword>
<evidence type="ECO:0000313" key="13">
    <source>
        <dbReference type="EMBL" id="RID81659.1"/>
    </source>
</evidence>
<organism evidence="13 14">
    <name type="scientific">Peribacillus asahii</name>
    <dbReference type="NCBI Taxonomy" id="228899"/>
    <lineage>
        <taxon>Bacteria</taxon>
        <taxon>Bacillati</taxon>
        <taxon>Bacillota</taxon>
        <taxon>Bacilli</taxon>
        <taxon>Bacillales</taxon>
        <taxon>Bacillaceae</taxon>
        <taxon>Peribacillus</taxon>
    </lineage>
</organism>
<dbReference type="Proteomes" id="UP000266016">
    <property type="component" value="Unassembled WGS sequence"/>
</dbReference>
<evidence type="ECO:0000256" key="3">
    <source>
        <dbReference type="ARBA" id="ARBA00022475"/>
    </source>
</evidence>
<name>A0A398AVA2_9BACI</name>
<feature type="domain" description="Cell envelope-related transcriptional attenuator" evidence="12">
    <location>
        <begin position="66"/>
        <end position="211"/>
    </location>
</feature>
<sequence length="298" mass="33460">MDSFEAEVTIMKRKVLLIFALFTILSGCVASPIPNAERNQHTDSKKETAKTFLLIGVDSRGEEDSRADALLLARYEPKKGQIKLASIMRDSYVKIPGYEKGYHKINAAYYYGGSELMKKTILENFNINVDHVAVIDFQGFVNIVDLIAPDGLTVDVKPEMISDMSIAASSGENVLHGEQILKYVRFRHDNESDFGRVERQQEVLVQLKDQLIQQLSNVNGIVALPGMIEEALTYVETDIGMKTMFVLSSQAMFHPVDSIKTLRIPVNDSYTNEIYPHAGAALSIDFEKNQQALQEFFE</sequence>
<keyword evidence="4" id="KW-0812">Transmembrane</keyword>
<keyword evidence="7" id="KW-0805">Transcription regulation</keyword>
<evidence type="ECO:0000256" key="4">
    <source>
        <dbReference type="ARBA" id="ARBA00022692"/>
    </source>
</evidence>
<reference evidence="13 14" key="1">
    <citation type="submission" date="2018-08" db="EMBL/GenBank/DDBJ databases">
        <title>Bacillus jemisoniae sp. nov., Bacillus chryseoplanitiae sp. nov., Bacillus resnikiae sp. nov., and Bacillus frankliniae sp. nov., isolated from Viking spacecraft and associated surfaces.</title>
        <authorList>
            <person name="Seuylemezian A."/>
            <person name="Vaishampayan P."/>
        </authorList>
    </citation>
    <scope>NUCLEOTIDE SEQUENCE [LARGE SCALE GENOMIC DNA]</scope>
    <source>
        <strain evidence="13 14">MA001</strain>
    </source>
</reference>
<dbReference type="PANTHER" id="PTHR33392:SF8">
    <property type="entry name" value="REGULATORY PROTEIN MSRR"/>
    <property type="match status" value="1"/>
</dbReference>
<accession>A0A398AVA2</accession>
<protein>
    <recommendedName>
        <fullName evidence="11">Regulatory protein MsrR</fullName>
    </recommendedName>
</protein>
<comment type="function">
    <text evidence="10">Involved in SarA attenuation. Affects resistance to oxacillin and teicoplanin, as well as the synthesis of virulence factors.</text>
</comment>
<dbReference type="InterPro" id="IPR050922">
    <property type="entry name" value="LytR/CpsA/Psr_CW_biosynth"/>
</dbReference>
<comment type="subcellular location">
    <subcellularLocation>
        <location evidence="1">Cell membrane</location>
        <topology evidence="1">Single-pass type II membrane protein</topology>
    </subcellularLocation>
</comment>
<comment type="similarity">
    <text evidence="2">Belongs to the LytR/CpsA/Psr (LCP) family.</text>
</comment>
<evidence type="ECO:0000259" key="12">
    <source>
        <dbReference type="Pfam" id="PF03816"/>
    </source>
</evidence>
<evidence type="ECO:0000256" key="5">
    <source>
        <dbReference type="ARBA" id="ARBA00022968"/>
    </source>
</evidence>
<evidence type="ECO:0000256" key="2">
    <source>
        <dbReference type="ARBA" id="ARBA00006068"/>
    </source>
</evidence>
<evidence type="ECO:0000256" key="11">
    <source>
        <dbReference type="ARBA" id="ARBA00040752"/>
    </source>
</evidence>
<evidence type="ECO:0000256" key="10">
    <source>
        <dbReference type="ARBA" id="ARBA00037178"/>
    </source>
</evidence>
<keyword evidence="14" id="KW-1185">Reference proteome</keyword>
<keyword evidence="9" id="KW-0804">Transcription</keyword>
<dbReference type="NCBIfam" id="TIGR00350">
    <property type="entry name" value="lytR_cpsA_psr"/>
    <property type="match status" value="1"/>
</dbReference>
<dbReference type="PANTHER" id="PTHR33392">
    <property type="entry name" value="POLYISOPRENYL-TEICHOIC ACID--PEPTIDOGLYCAN TEICHOIC ACID TRANSFERASE TAGU"/>
    <property type="match status" value="1"/>
</dbReference>
<keyword evidence="8" id="KW-0472">Membrane</keyword>
<dbReference type="Gene3D" id="3.40.630.190">
    <property type="entry name" value="LCP protein"/>
    <property type="match status" value="1"/>
</dbReference>
<comment type="caution">
    <text evidence="13">The sequence shown here is derived from an EMBL/GenBank/DDBJ whole genome shotgun (WGS) entry which is preliminary data.</text>
</comment>
<evidence type="ECO:0000256" key="9">
    <source>
        <dbReference type="ARBA" id="ARBA00023163"/>
    </source>
</evidence>
<evidence type="ECO:0000256" key="7">
    <source>
        <dbReference type="ARBA" id="ARBA00023015"/>
    </source>
</evidence>
<evidence type="ECO:0000256" key="6">
    <source>
        <dbReference type="ARBA" id="ARBA00022989"/>
    </source>
</evidence>
<dbReference type="EMBL" id="QWVS01000063">
    <property type="protein sequence ID" value="RID81659.1"/>
    <property type="molecule type" value="Genomic_DNA"/>
</dbReference>
<gene>
    <name evidence="13" type="ORF">D1953_20195</name>
</gene>
<dbReference type="GO" id="GO:0071555">
    <property type="term" value="P:cell wall organization"/>
    <property type="evidence" value="ECO:0007669"/>
    <property type="project" value="UniProtKB-KW"/>
</dbReference>
<keyword evidence="5" id="KW-0735">Signal-anchor</keyword>